<dbReference type="EMBL" id="JBFCZG010000006">
    <property type="protein sequence ID" value="KAL3421135.1"/>
    <property type="molecule type" value="Genomic_DNA"/>
</dbReference>
<dbReference type="Gene3D" id="3.40.1190.20">
    <property type="match status" value="1"/>
</dbReference>
<organism evidence="4 5">
    <name type="scientific">Phlyctema vagabunda</name>
    <dbReference type="NCBI Taxonomy" id="108571"/>
    <lineage>
        <taxon>Eukaryota</taxon>
        <taxon>Fungi</taxon>
        <taxon>Dikarya</taxon>
        <taxon>Ascomycota</taxon>
        <taxon>Pezizomycotina</taxon>
        <taxon>Leotiomycetes</taxon>
        <taxon>Helotiales</taxon>
        <taxon>Dermateaceae</taxon>
        <taxon>Phlyctema</taxon>
    </lineage>
</organism>
<comment type="caution">
    <text evidence="4">The sequence shown here is derived from an EMBL/GenBank/DDBJ whole genome shotgun (WGS) entry which is preliminary data.</text>
</comment>
<gene>
    <name evidence="4" type="ORF">PVAG01_07580</name>
</gene>
<protein>
    <recommendedName>
        <fullName evidence="3">Carbohydrate kinase PfkB domain-containing protein</fullName>
    </recommendedName>
</protein>
<keyword evidence="5" id="KW-1185">Reference proteome</keyword>
<dbReference type="PANTHER" id="PTHR10584:SF166">
    <property type="entry name" value="RIBOKINASE"/>
    <property type="match status" value="1"/>
</dbReference>
<evidence type="ECO:0000259" key="3">
    <source>
        <dbReference type="Pfam" id="PF00294"/>
    </source>
</evidence>
<dbReference type="Proteomes" id="UP001629113">
    <property type="component" value="Unassembled WGS sequence"/>
</dbReference>
<dbReference type="PANTHER" id="PTHR10584">
    <property type="entry name" value="SUGAR KINASE"/>
    <property type="match status" value="1"/>
</dbReference>
<keyword evidence="1" id="KW-0808">Transferase</keyword>
<dbReference type="SUPFAM" id="SSF53613">
    <property type="entry name" value="Ribokinase-like"/>
    <property type="match status" value="1"/>
</dbReference>
<evidence type="ECO:0000256" key="2">
    <source>
        <dbReference type="ARBA" id="ARBA00022777"/>
    </source>
</evidence>
<evidence type="ECO:0000313" key="5">
    <source>
        <dbReference type="Proteomes" id="UP001629113"/>
    </source>
</evidence>
<evidence type="ECO:0000256" key="1">
    <source>
        <dbReference type="ARBA" id="ARBA00022679"/>
    </source>
</evidence>
<dbReference type="InterPro" id="IPR002139">
    <property type="entry name" value="Ribo/fructo_kinase"/>
</dbReference>
<feature type="domain" description="Carbohydrate kinase PfkB" evidence="3">
    <location>
        <begin position="43"/>
        <end position="254"/>
    </location>
</feature>
<dbReference type="InterPro" id="IPR011611">
    <property type="entry name" value="PfkB_dom"/>
</dbReference>
<name>A0ABR4PCU2_9HELO</name>
<keyword evidence="2" id="KW-0418">Kinase</keyword>
<dbReference type="Pfam" id="PF00294">
    <property type="entry name" value="PfkB"/>
    <property type="match status" value="1"/>
</dbReference>
<evidence type="ECO:0000313" key="4">
    <source>
        <dbReference type="EMBL" id="KAL3421135.1"/>
    </source>
</evidence>
<sequence>MPLSTFDLQNTVRLPSVDQEKNCHWTPKLEHLPIVALCIISVMGGLNMDMMFKMRRVPGMGESTSCESLECLPGGKGANTAIAAYRAGHVRARAKVTLREARRERGVAQSVILKARLEENGVAVSGVSTAKGEKTGTCVVMMGEMTGESRCLSYQGANREWKLREQEPVSSLAGGEKPHLVIAHFGIRREEAEKVLRMAGEQGIDTLLNPSPAFHMASSTFQDLTHLVMNESEVGELNDSEAWKKAAEHFLDHGVKNGGC</sequence>
<dbReference type="PRINTS" id="PR00990">
    <property type="entry name" value="RIBOKINASE"/>
</dbReference>
<reference evidence="4 5" key="1">
    <citation type="submission" date="2024-06" db="EMBL/GenBank/DDBJ databases">
        <title>Complete genome of Phlyctema vagabunda strain 19-DSS-EL-015.</title>
        <authorList>
            <person name="Fiorenzani C."/>
        </authorList>
    </citation>
    <scope>NUCLEOTIDE SEQUENCE [LARGE SCALE GENOMIC DNA]</scope>
    <source>
        <strain evidence="4 5">19-DSS-EL-015</strain>
    </source>
</reference>
<proteinExistence type="predicted"/>
<accession>A0ABR4PCU2</accession>
<dbReference type="InterPro" id="IPR029056">
    <property type="entry name" value="Ribokinase-like"/>
</dbReference>